<evidence type="ECO:0000313" key="3">
    <source>
        <dbReference type="EMBL" id="OHT00597.1"/>
    </source>
</evidence>
<organism evidence="3 4">
    <name type="scientific">Tritrichomonas foetus</name>
    <dbReference type="NCBI Taxonomy" id="1144522"/>
    <lineage>
        <taxon>Eukaryota</taxon>
        <taxon>Metamonada</taxon>
        <taxon>Parabasalia</taxon>
        <taxon>Tritrichomonadida</taxon>
        <taxon>Tritrichomonadidae</taxon>
        <taxon>Tritrichomonas</taxon>
    </lineage>
</organism>
<keyword evidence="4" id="KW-1185">Reference proteome</keyword>
<dbReference type="RefSeq" id="XP_068353733.1">
    <property type="nucleotide sequence ID" value="XM_068508643.1"/>
</dbReference>
<comment type="caution">
    <text evidence="3">The sequence shown here is derived from an EMBL/GenBank/DDBJ whole genome shotgun (WGS) entry which is preliminary data.</text>
</comment>
<sequence length="204" mass="23505">MTEKWIDRFLARSSSRLFVRIDQEFLSGSFNVYGLKSKVDNFNLAYELVRKGTITSAPGKDYDIEQIEKSAELLYGLLHVRYLLTKPGMQLMLAKYVKDDFPQCPRVYCKGIRCLPFGISEEPGEHTVRMYCPCCNDVYNVTDSDLKKVDGAFFGLSWVHMFLSKFPQVVPKDPVRVYVPRIFGFRICHPDDVLDEEESESESS</sequence>
<evidence type="ECO:0000256" key="2">
    <source>
        <dbReference type="RuleBase" id="RU361268"/>
    </source>
</evidence>
<name>A0A1J4JTJ8_9EUKA</name>
<dbReference type="PANTHER" id="PTHR11740">
    <property type="entry name" value="CASEIN KINASE II SUBUNIT BETA"/>
    <property type="match status" value="1"/>
</dbReference>
<dbReference type="InterPro" id="IPR000704">
    <property type="entry name" value="Casein_kinase_II_reg-sub"/>
</dbReference>
<dbReference type="GO" id="GO:0016301">
    <property type="term" value="F:kinase activity"/>
    <property type="evidence" value="ECO:0007669"/>
    <property type="project" value="UniProtKB-KW"/>
</dbReference>
<evidence type="ECO:0000313" key="4">
    <source>
        <dbReference type="Proteomes" id="UP000179807"/>
    </source>
</evidence>
<comment type="subunit">
    <text evidence="2">Tetramer of two alpha and two beta subunits.</text>
</comment>
<dbReference type="InterPro" id="IPR035991">
    <property type="entry name" value="Casein_kinase_II_beta-like"/>
</dbReference>
<protein>
    <recommendedName>
        <fullName evidence="2">Casein kinase II subunit beta</fullName>
        <shortName evidence="2">CK II beta</shortName>
    </recommendedName>
</protein>
<dbReference type="SMART" id="SM01085">
    <property type="entry name" value="CK_II_beta"/>
    <property type="match status" value="1"/>
</dbReference>
<reference evidence="3" key="1">
    <citation type="submission" date="2016-10" db="EMBL/GenBank/DDBJ databases">
        <authorList>
            <person name="Benchimol M."/>
            <person name="Almeida L.G."/>
            <person name="Vasconcelos A.T."/>
            <person name="Perreira-Neves A."/>
            <person name="Rosa I.A."/>
            <person name="Tasca T."/>
            <person name="Bogo M.R."/>
            <person name="de Souza W."/>
        </authorList>
    </citation>
    <scope>NUCLEOTIDE SEQUENCE [LARGE SCALE GENOMIC DNA]</scope>
    <source>
        <strain evidence="3">K</strain>
    </source>
</reference>
<accession>A0A1J4JTJ8</accession>
<dbReference type="GO" id="GO:0005737">
    <property type="term" value="C:cytoplasm"/>
    <property type="evidence" value="ECO:0007669"/>
    <property type="project" value="TreeGrafter"/>
</dbReference>
<dbReference type="OrthoDB" id="3971593at2759"/>
<dbReference type="Pfam" id="PF01214">
    <property type="entry name" value="CK_II_beta"/>
    <property type="match status" value="1"/>
</dbReference>
<gene>
    <name evidence="3" type="ORF">TRFO_32713</name>
</gene>
<dbReference type="AlphaFoldDB" id="A0A1J4JTJ8"/>
<dbReference type="FunFam" id="2.20.25.20:FF:000001">
    <property type="entry name" value="Casein kinase II subunit beta"/>
    <property type="match status" value="1"/>
</dbReference>
<dbReference type="GO" id="GO:0019887">
    <property type="term" value="F:protein kinase regulator activity"/>
    <property type="evidence" value="ECO:0007669"/>
    <property type="project" value="InterPro"/>
</dbReference>
<dbReference type="SUPFAM" id="SSF57798">
    <property type="entry name" value="Casein kinase II beta subunit"/>
    <property type="match status" value="1"/>
</dbReference>
<dbReference type="VEuPathDB" id="TrichDB:TRFO_32713"/>
<dbReference type="InterPro" id="IPR016149">
    <property type="entry name" value="Casein_kin_II_reg-sub_N"/>
</dbReference>
<keyword evidence="3" id="KW-0418">Kinase</keyword>
<dbReference type="Proteomes" id="UP000179807">
    <property type="component" value="Unassembled WGS sequence"/>
</dbReference>
<dbReference type="GeneID" id="94843347"/>
<comment type="similarity">
    <text evidence="1 2">Belongs to the casein kinase 2 subunit beta family.</text>
</comment>
<dbReference type="GO" id="GO:0005956">
    <property type="term" value="C:protein kinase CK2 complex"/>
    <property type="evidence" value="ECO:0007669"/>
    <property type="project" value="UniProtKB-UniRule"/>
</dbReference>
<dbReference type="Gene3D" id="2.20.25.20">
    <property type="match status" value="1"/>
</dbReference>
<dbReference type="Gene3D" id="1.10.1820.10">
    <property type="entry name" value="protein kinase ck2 holoenzyme, chain C, domain 1"/>
    <property type="match status" value="1"/>
</dbReference>
<evidence type="ECO:0000256" key="1">
    <source>
        <dbReference type="ARBA" id="ARBA00006941"/>
    </source>
</evidence>
<dbReference type="PANTHER" id="PTHR11740:SF0">
    <property type="entry name" value="CASEIN KINASE II SUBUNIT BETA"/>
    <property type="match status" value="1"/>
</dbReference>
<dbReference type="EMBL" id="MLAK01000948">
    <property type="protein sequence ID" value="OHT00597.1"/>
    <property type="molecule type" value="Genomic_DNA"/>
</dbReference>
<keyword evidence="3" id="KW-0808">Transferase</keyword>
<proteinExistence type="inferred from homology"/>
<dbReference type="PRINTS" id="PR00472">
    <property type="entry name" value="CASNKINASEII"/>
</dbReference>